<evidence type="ECO:0000313" key="2">
    <source>
        <dbReference type="WBParaSite" id="nRc.2.0.1.t35329-RA"/>
    </source>
</evidence>
<keyword evidence="1" id="KW-1185">Reference proteome</keyword>
<name>A0A915KBN7_ROMCU</name>
<dbReference type="WBParaSite" id="nRc.2.0.1.t35329-RA">
    <property type="protein sequence ID" value="nRc.2.0.1.t35329-RA"/>
    <property type="gene ID" value="nRc.2.0.1.g35329"/>
</dbReference>
<dbReference type="Proteomes" id="UP000887565">
    <property type="component" value="Unplaced"/>
</dbReference>
<dbReference type="AlphaFoldDB" id="A0A915KBN7"/>
<evidence type="ECO:0000313" key="1">
    <source>
        <dbReference type="Proteomes" id="UP000887565"/>
    </source>
</evidence>
<organism evidence="1 2">
    <name type="scientific">Romanomermis culicivorax</name>
    <name type="common">Nematode worm</name>
    <dbReference type="NCBI Taxonomy" id="13658"/>
    <lineage>
        <taxon>Eukaryota</taxon>
        <taxon>Metazoa</taxon>
        <taxon>Ecdysozoa</taxon>
        <taxon>Nematoda</taxon>
        <taxon>Enoplea</taxon>
        <taxon>Dorylaimia</taxon>
        <taxon>Mermithida</taxon>
        <taxon>Mermithoidea</taxon>
        <taxon>Mermithidae</taxon>
        <taxon>Romanomermis</taxon>
    </lineage>
</organism>
<protein>
    <submittedName>
        <fullName evidence="2">Uncharacterized protein</fullName>
    </submittedName>
</protein>
<reference evidence="2" key="1">
    <citation type="submission" date="2022-11" db="UniProtKB">
        <authorList>
            <consortium name="WormBaseParasite"/>
        </authorList>
    </citation>
    <scope>IDENTIFICATION</scope>
</reference>
<proteinExistence type="predicted"/>
<accession>A0A915KBN7</accession>
<sequence>MMDTYDPGANCDRQTCCSGASGYSLGGMALHSPPPLQPQFPNHMQKVDELEPLTKHYFSDAPAAWIWAYDKPISDAFAPKIVRQSRSNMASCNMSFSSNFNALFIVPFEFGLLERHG</sequence>